<evidence type="ECO:0000256" key="2">
    <source>
        <dbReference type="PROSITE-ProRule" id="PRU00504"/>
    </source>
</evidence>
<keyword evidence="5" id="KW-1185">Reference proteome</keyword>
<evidence type="ECO:0000313" key="5">
    <source>
        <dbReference type="Proteomes" id="UP001165289"/>
    </source>
</evidence>
<dbReference type="EMBL" id="JAKMXF010000111">
    <property type="protein sequence ID" value="KAI6657406.1"/>
    <property type="molecule type" value="Genomic_DNA"/>
</dbReference>
<dbReference type="GO" id="GO:0000209">
    <property type="term" value="P:protein polyubiquitination"/>
    <property type="evidence" value="ECO:0007669"/>
    <property type="project" value="TreeGrafter"/>
</dbReference>
<sequence>MAEKEILQGNSDYLDLLKFTLTQVDDKYENLIQSINSHKSKLQDEIHDLEREYIELEDVRGNELAKLRSVMSTYESGSRNDNRLNEVQTRVLTGIQREIDYLGNLNHEKTVRFRWDGQLEGKIAKLGNIEVNKKLDKDEPVEDKEEIHKEDSNAMNEDISSYKAIKYPKVESYSVGSEIDQLSNPAGVAVCQDNSFFVADYNNNRVSAYTQWGKLKFSFQHPGMMGLVNNMDGPWGLCCHGNNIYVTESRTSSKHAAVKMFDMQGKYCDGIVRYGNKEGEFIDPTGLDFDSRKKELYVCDRLNNRIQVFSHNLVFKGIFTDRLIYQPRDIKVCLETVYILDENDPCIQMFDKITSRIKIHLITQGLKRDVLCSWFFTIDVYGNLLISDKDSNLICIFNQEGKLLYKLGNRETINFLKPAGIAINASGNIISVSEKPMGCIQIL</sequence>
<dbReference type="InterPro" id="IPR001258">
    <property type="entry name" value="NHL_repeat"/>
</dbReference>
<reference evidence="4 5" key="1">
    <citation type="journal article" date="2023" name="BMC Biol.">
        <title>The compact genome of the sponge Oopsacas minuta (Hexactinellida) is lacking key metazoan core genes.</title>
        <authorList>
            <person name="Santini S."/>
            <person name="Schenkelaars Q."/>
            <person name="Jourda C."/>
            <person name="Duchesne M."/>
            <person name="Belahbib H."/>
            <person name="Rocher C."/>
            <person name="Selva M."/>
            <person name="Riesgo A."/>
            <person name="Vervoort M."/>
            <person name="Leys S.P."/>
            <person name="Kodjabachian L."/>
            <person name="Le Bivic A."/>
            <person name="Borchiellini C."/>
            <person name="Claverie J.M."/>
            <person name="Renard E."/>
        </authorList>
    </citation>
    <scope>NUCLEOTIDE SEQUENCE [LARGE SCALE GENOMIC DNA]</scope>
    <source>
        <strain evidence="4">SPO-2</strain>
    </source>
</reference>
<feature type="repeat" description="NHL" evidence="2">
    <location>
        <begin position="174"/>
        <end position="212"/>
    </location>
</feature>
<evidence type="ECO:0000313" key="4">
    <source>
        <dbReference type="EMBL" id="KAI6657406.1"/>
    </source>
</evidence>
<proteinExistence type="predicted"/>
<accession>A0AAV7K8Q9</accession>
<comment type="caution">
    <text evidence="4">The sequence shown here is derived from an EMBL/GenBank/DDBJ whole genome shotgun (WGS) entry which is preliminary data.</text>
</comment>
<evidence type="ECO:0000256" key="3">
    <source>
        <dbReference type="SAM" id="Coils"/>
    </source>
</evidence>
<dbReference type="InterPro" id="IPR011042">
    <property type="entry name" value="6-blade_b-propeller_TolB-like"/>
</dbReference>
<dbReference type="PANTHER" id="PTHR24104:SF25">
    <property type="entry name" value="PROTEIN LIN-41"/>
    <property type="match status" value="1"/>
</dbReference>
<dbReference type="GO" id="GO:0061630">
    <property type="term" value="F:ubiquitin protein ligase activity"/>
    <property type="evidence" value="ECO:0007669"/>
    <property type="project" value="TreeGrafter"/>
</dbReference>
<dbReference type="CDD" id="cd05819">
    <property type="entry name" value="NHL"/>
    <property type="match status" value="1"/>
</dbReference>
<evidence type="ECO:0000256" key="1">
    <source>
        <dbReference type="ARBA" id="ARBA00022737"/>
    </source>
</evidence>
<dbReference type="SUPFAM" id="SSF101898">
    <property type="entry name" value="NHL repeat"/>
    <property type="match status" value="1"/>
</dbReference>
<dbReference type="PROSITE" id="PS51125">
    <property type="entry name" value="NHL"/>
    <property type="match status" value="1"/>
</dbReference>
<dbReference type="PANTHER" id="PTHR24104">
    <property type="entry name" value="E3 UBIQUITIN-PROTEIN LIGASE NHLRC1-RELATED"/>
    <property type="match status" value="1"/>
</dbReference>
<gene>
    <name evidence="4" type="ORF">LOD99_154</name>
</gene>
<name>A0AAV7K8Q9_9METZ</name>
<keyword evidence="3" id="KW-0175">Coiled coil</keyword>
<feature type="coiled-coil region" evidence="3">
    <location>
        <begin position="32"/>
        <end position="59"/>
    </location>
</feature>
<dbReference type="Proteomes" id="UP001165289">
    <property type="component" value="Unassembled WGS sequence"/>
</dbReference>
<keyword evidence="1" id="KW-0677">Repeat</keyword>
<protein>
    <submittedName>
        <fullName evidence="4">PEP-CTERM domain protein</fullName>
    </submittedName>
</protein>
<dbReference type="InterPro" id="IPR050952">
    <property type="entry name" value="TRIM-NHL_E3_ligases"/>
</dbReference>
<organism evidence="4 5">
    <name type="scientific">Oopsacas minuta</name>
    <dbReference type="NCBI Taxonomy" id="111878"/>
    <lineage>
        <taxon>Eukaryota</taxon>
        <taxon>Metazoa</taxon>
        <taxon>Porifera</taxon>
        <taxon>Hexactinellida</taxon>
        <taxon>Hexasterophora</taxon>
        <taxon>Lyssacinosida</taxon>
        <taxon>Leucopsacidae</taxon>
        <taxon>Oopsacas</taxon>
    </lineage>
</organism>
<dbReference type="AlphaFoldDB" id="A0AAV7K8Q9"/>
<dbReference type="GO" id="GO:0043161">
    <property type="term" value="P:proteasome-mediated ubiquitin-dependent protein catabolic process"/>
    <property type="evidence" value="ECO:0007669"/>
    <property type="project" value="TreeGrafter"/>
</dbReference>
<dbReference type="Pfam" id="PF01436">
    <property type="entry name" value="NHL"/>
    <property type="match status" value="1"/>
</dbReference>
<dbReference type="GO" id="GO:0008270">
    <property type="term" value="F:zinc ion binding"/>
    <property type="evidence" value="ECO:0007669"/>
    <property type="project" value="UniProtKB-KW"/>
</dbReference>
<dbReference type="Gene3D" id="2.120.10.30">
    <property type="entry name" value="TolB, C-terminal domain"/>
    <property type="match status" value="1"/>
</dbReference>